<evidence type="ECO:0000313" key="9">
    <source>
        <dbReference type="Proteomes" id="UP000038040"/>
    </source>
</evidence>
<keyword evidence="5" id="KW-0067">ATP-binding</keyword>
<dbReference type="InterPro" id="IPR047854">
    <property type="entry name" value="RFC_lid"/>
</dbReference>
<feature type="domain" description="AAA+ ATPase" evidence="8">
    <location>
        <begin position="227"/>
        <end position="377"/>
    </location>
</feature>
<feature type="region of interest" description="Disordered" evidence="7">
    <location>
        <begin position="36"/>
        <end position="65"/>
    </location>
</feature>
<evidence type="ECO:0000256" key="7">
    <source>
        <dbReference type="SAM" id="MobiDB-lite"/>
    </source>
</evidence>
<dbReference type="GO" id="GO:0003677">
    <property type="term" value="F:DNA binding"/>
    <property type="evidence" value="ECO:0007669"/>
    <property type="project" value="InterPro"/>
</dbReference>
<dbReference type="Proteomes" id="UP000038040">
    <property type="component" value="Unplaced"/>
</dbReference>
<dbReference type="PANTHER" id="PTHR23389">
    <property type="entry name" value="CHROMOSOME TRANSMISSION FIDELITY FACTOR 18"/>
    <property type="match status" value="1"/>
</dbReference>
<evidence type="ECO:0000256" key="5">
    <source>
        <dbReference type="ARBA" id="ARBA00022840"/>
    </source>
</evidence>
<dbReference type="InterPro" id="IPR003959">
    <property type="entry name" value="ATPase_AAA_core"/>
</dbReference>
<dbReference type="GO" id="GO:0006260">
    <property type="term" value="P:DNA replication"/>
    <property type="evidence" value="ECO:0007669"/>
    <property type="project" value="UniProtKB-KW"/>
</dbReference>
<dbReference type="Gene3D" id="3.40.50.300">
    <property type="entry name" value="P-loop containing nucleotide triphosphate hydrolases"/>
    <property type="match status" value="1"/>
</dbReference>
<comment type="similarity">
    <text evidence="2">Belongs to the activator 1 large subunit family.</text>
</comment>
<dbReference type="Gene3D" id="1.20.272.10">
    <property type="match status" value="1"/>
</dbReference>
<dbReference type="AlphaFoldDB" id="A0A0N4U195"/>
<dbReference type="GO" id="GO:0005634">
    <property type="term" value="C:nucleus"/>
    <property type="evidence" value="ECO:0007669"/>
    <property type="project" value="UniProtKB-SubCell"/>
</dbReference>
<dbReference type="GO" id="GO:0003689">
    <property type="term" value="F:DNA clamp loader activity"/>
    <property type="evidence" value="ECO:0007669"/>
    <property type="project" value="InterPro"/>
</dbReference>
<proteinExistence type="inferred from homology"/>
<evidence type="ECO:0000259" key="8">
    <source>
        <dbReference type="SMART" id="SM00382"/>
    </source>
</evidence>
<keyword evidence="3" id="KW-0235">DNA replication</keyword>
<sequence length="680" mass="76151">LTVFNFAEVEDDSKILQPIDEALFFSKFPRSSRLQVPPEAEKLKRMTKAAEDENQKSEVRAIKNEDSSLKSVKEKRLQKPVAGVSKNLDLSVQESIKEQSLQTRNKVGINNKGEPFEKKNSKDLKRSVCHSPNKYATGVSPKKQCLDYEVLNNTSMSSTRKKTGSLPWVDKYKPTSLQHLVGQNGEKSPMNKLLAWLRGWYHLHIGEGASVKKARPPPWLSQSDGSSFKAVLLSGVPGVGKTTCAIMACKELNLEYVEMNASEVRNKKNLEATVAELIGCRQMDEFFGKKHQSIIDNDAVGLTHVLIMDEVDGMSGNEDRAGIAELIQMIKTTRIPIICICNDRQSQKMQTFYARMLTIACQEKFAVSKELLDDIIEASNHDVRQTIYNLQLLSYGGKNVQSKDCAVNVFEAARRLLSAETSLIDKQRMFFTDYTLMPLFVQENYPNIGSSKTSKYEALENLRRAADCISLGDIVDKSIRSAGTWSLLNELSMFSSALPAAYMNGHLKVMINFPSWLGKTSSTNKRFRLLRQLSSHCYSKIPNGHSSLNVDYISFLRDRICWPLVDNKVDGISSVIATYNYYNLLKIDAEAIVELAAWPGMKDPASKIEPKAFSAFLKIFSFKFYNLLISLLYSLKNEMALDEEGNVVDLGNSSDDSVVENDENEEIAAPLKAVVSKGKS</sequence>
<comment type="subcellular location">
    <subcellularLocation>
        <location evidence="1">Nucleus</location>
    </subcellularLocation>
</comment>
<evidence type="ECO:0000256" key="6">
    <source>
        <dbReference type="ARBA" id="ARBA00023242"/>
    </source>
</evidence>
<dbReference type="Pfam" id="PF25361">
    <property type="entry name" value="AAA_lid_RFC1"/>
    <property type="match status" value="1"/>
</dbReference>
<dbReference type="InterPro" id="IPR012178">
    <property type="entry name" value="RFC1"/>
</dbReference>
<accession>A0A0N4U195</accession>
<dbReference type="Pfam" id="PF08519">
    <property type="entry name" value="RFC1"/>
    <property type="match status" value="1"/>
</dbReference>
<dbReference type="GO" id="GO:0005663">
    <property type="term" value="C:DNA replication factor C complex"/>
    <property type="evidence" value="ECO:0007669"/>
    <property type="project" value="InterPro"/>
</dbReference>
<dbReference type="CDD" id="cd00009">
    <property type="entry name" value="AAA"/>
    <property type="match status" value="1"/>
</dbReference>
<evidence type="ECO:0000256" key="2">
    <source>
        <dbReference type="ARBA" id="ARBA00006116"/>
    </source>
</evidence>
<dbReference type="InterPro" id="IPR003593">
    <property type="entry name" value="AAA+_ATPase"/>
</dbReference>
<dbReference type="Pfam" id="PF00004">
    <property type="entry name" value="AAA"/>
    <property type="match status" value="1"/>
</dbReference>
<evidence type="ECO:0000256" key="3">
    <source>
        <dbReference type="ARBA" id="ARBA00022705"/>
    </source>
</evidence>
<feature type="compositionally biased region" description="Basic and acidic residues" evidence="7">
    <location>
        <begin position="39"/>
        <end position="65"/>
    </location>
</feature>
<dbReference type="InterPro" id="IPR008921">
    <property type="entry name" value="DNA_pol3_clamp-load_cplx_C"/>
</dbReference>
<evidence type="ECO:0000313" key="10">
    <source>
        <dbReference type="WBParaSite" id="DME_0000036201-mRNA-1"/>
    </source>
</evidence>
<dbReference type="PIRSF" id="PIRSF036578">
    <property type="entry name" value="RFC1"/>
    <property type="match status" value="1"/>
</dbReference>
<keyword evidence="6" id="KW-0539">Nucleus</keyword>
<dbReference type="InterPro" id="IPR013725">
    <property type="entry name" value="DNA_replication_fac_RFC1_C"/>
</dbReference>
<reference evidence="10" key="1">
    <citation type="submission" date="2017-02" db="UniProtKB">
        <authorList>
            <consortium name="WormBaseParasite"/>
        </authorList>
    </citation>
    <scope>IDENTIFICATION</scope>
</reference>
<dbReference type="FunFam" id="1.20.272.10:FF:000005">
    <property type="entry name" value="Replication factor C subunit 1"/>
    <property type="match status" value="1"/>
</dbReference>
<name>A0A0N4U195_DRAME</name>
<dbReference type="CDD" id="cd18140">
    <property type="entry name" value="HLD_clamp_RFC"/>
    <property type="match status" value="1"/>
</dbReference>
<protein>
    <submittedName>
        <fullName evidence="10">AAA domain-containing protein</fullName>
    </submittedName>
</protein>
<dbReference type="FunFam" id="3.40.50.300:FF:000395">
    <property type="entry name" value="Replication factor C subunit 1"/>
    <property type="match status" value="1"/>
</dbReference>
<dbReference type="SUPFAM" id="SSF52540">
    <property type="entry name" value="P-loop containing nucleoside triphosphate hydrolases"/>
    <property type="match status" value="1"/>
</dbReference>
<dbReference type="SUPFAM" id="SSF48019">
    <property type="entry name" value="post-AAA+ oligomerization domain-like"/>
    <property type="match status" value="1"/>
</dbReference>
<keyword evidence="4" id="KW-0547">Nucleotide-binding</keyword>
<dbReference type="WBParaSite" id="DME_0000036201-mRNA-1">
    <property type="protein sequence ID" value="DME_0000036201-mRNA-1"/>
    <property type="gene ID" value="DME_0000036201"/>
</dbReference>
<evidence type="ECO:0000256" key="4">
    <source>
        <dbReference type="ARBA" id="ARBA00022741"/>
    </source>
</evidence>
<dbReference type="SMART" id="SM00382">
    <property type="entry name" value="AAA"/>
    <property type="match status" value="1"/>
</dbReference>
<organism evidence="9 10">
    <name type="scientific">Dracunculus medinensis</name>
    <name type="common">Guinea worm</name>
    <dbReference type="NCBI Taxonomy" id="318479"/>
    <lineage>
        <taxon>Eukaryota</taxon>
        <taxon>Metazoa</taxon>
        <taxon>Ecdysozoa</taxon>
        <taxon>Nematoda</taxon>
        <taxon>Chromadorea</taxon>
        <taxon>Rhabditida</taxon>
        <taxon>Spirurina</taxon>
        <taxon>Dracunculoidea</taxon>
        <taxon>Dracunculidae</taxon>
        <taxon>Dracunculus</taxon>
    </lineage>
</organism>
<dbReference type="GO" id="GO:0005524">
    <property type="term" value="F:ATP binding"/>
    <property type="evidence" value="ECO:0007669"/>
    <property type="project" value="UniProtKB-KW"/>
</dbReference>
<dbReference type="GO" id="GO:0006281">
    <property type="term" value="P:DNA repair"/>
    <property type="evidence" value="ECO:0007669"/>
    <property type="project" value="InterPro"/>
</dbReference>
<dbReference type="PANTHER" id="PTHR23389:SF6">
    <property type="entry name" value="REPLICATION FACTOR C SUBUNIT 1"/>
    <property type="match status" value="1"/>
</dbReference>
<dbReference type="GO" id="GO:0016887">
    <property type="term" value="F:ATP hydrolysis activity"/>
    <property type="evidence" value="ECO:0007669"/>
    <property type="project" value="InterPro"/>
</dbReference>
<dbReference type="InterPro" id="IPR027417">
    <property type="entry name" value="P-loop_NTPase"/>
</dbReference>
<evidence type="ECO:0000256" key="1">
    <source>
        <dbReference type="ARBA" id="ARBA00004123"/>
    </source>
</evidence>